<gene>
    <name evidence="1" type="ORF">WN51_08765</name>
</gene>
<accession>A0A0M8ZN41</accession>
<organism evidence="1 2">
    <name type="scientific">Melipona quadrifasciata</name>
    <dbReference type="NCBI Taxonomy" id="166423"/>
    <lineage>
        <taxon>Eukaryota</taxon>
        <taxon>Metazoa</taxon>
        <taxon>Ecdysozoa</taxon>
        <taxon>Arthropoda</taxon>
        <taxon>Hexapoda</taxon>
        <taxon>Insecta</taxon>
        <taxon>Pterygota</taxon>
        <taxon>Neoptera</taxon>
        <taxon>Endopterygota</taxon>
        <taxon>Hymenoptera</taxon>
        <taxon>Apocrita</taxon>
        <taxon>Aculeata</taxon>
        <taxon>Apoidea</taxon>
        <taxon>Anthophila</taxon>
        <taxon>Apidae</taxon>
        <taxon>Melipona</taxon>
    </lineage>
</organism>
<protein>
    <submittedName>
        <fullName evidence="1">Uncharacterized protein</fullName>
    </submittedName>
</protein>
<reference evidence="1 2" key="1">
    <citation type="submission" date="2015-07" db="EMBL/GenBank/DDBJ databases">
        <title>The genome of Melipona quadrifasciata.</title>
        <authorList>
            <person name="Pan H."/>
            <person name="Kapheim K."/>
        </authorList>
    </citation>
    <scope>NUCLEOTIDE SEQUENCE [LARGE SCALE GENOMIC DNA]</scope>
    <source>
        <strain evidence="1">0111107301</strain>
        <tissue evidence="1">Whole body</tissue>
    </source>
</reference>
<dbReference type="AlphaFoldDB" id="A0A0M8ZN41"/>
<proteinExistence type="predicted"/>
<evidence type="ECO:0000313" key="2">
    <source>
        <dbReference type="Proteomes" id="UP000053105"/>
    </source>
</evidence>
<dbReference type="Proteomes" id="UP000053105">
    <property type="component" value="Unassembled WGS sequence"/>
</dbReference>
<evidence type="ECO:0000313" key="1">
    <source>
        <dbReference type="EMBL" id="KOX67650.1"/>
    </source>
</evidence>
<keyword evidence="2" id="KW-1185">Reference proteome</keyword>
<name>A0A0M8ZN41_9HYME</name>
<sequence length="313" mass="35280">MLRIAKENLHFYTDNIKQYFKVQFPVGKRDRRSDFPKTANLYFYSDDTNVSQSLKLNSSNPHYVVSSSVLVYKKRIDNGYVVDAATFDIMDIMALMAFSTGLCAHYLGVGSQDLKSQAEAQRRGSSEILLSDNSFEKFNLGFSKFTQSQMKRTSTLELAKILRALCTTKSTCREAKTYLLRVPVARSLGIYLTPRREGRKNLSLRYSIKLVGRPRRPLFLPLLNQPGGATLFNLVSGECQNFSRVHAGICGLMNSPPTPGFLQCDIRHPLDSSQRRHSGTGRTLSIVIKLIRVGLYKGRDNQNPVSKTAHNKQ</sequence>
<dbReference type="EMBL" id="KQ436001">
    <property type="protein sequence ID" value="KOX67650.1"/>
    <property type="molecule type" value="Genomic_DNA"/>
</dbReference>